<sequence>MKTTSFVVGRSSGSYSSSENSDLDENYVPLRPINKNLLGSFRPVTRSRSNLQKQTLIKDRKQSKSFNSKILLE</sequence>
<feature type="compositionally biased region" description="Low complexity" evidence="1">
    <location>
        <begin position="1"/>
        <end position="20"/>
    </location>
</feature>
<reference evidence="2 3" key="1">
    <citation type="submission" date="2019-08" db="EMBL/GenBank/DDBJ databases">
        <authorList>
            <person name="Alioto T."/>
            <person name="Alioto T."/>
            <person name="Gomez Garrido J."/>
        </authorList>
    </citation>
    <scope>NUCLEOTIDE SEQUENCE [LARGE SCALE GENOMIC DNA]</scope>
</reference>
<protein>
    <submittedName>
        <fullName evidence="2">Uncharacterized protein</fullName>
    </submittedName>
</protein>
<feature type="compositionally biased region" description="Polar residues" evidence="1">
    <location>
        <begin position="64"/>
        <end position="73"/>
    </location>
</feature>
<dbReference type="AlphaFoldDB" id="A0A5E4MVC5"/>
<gene>
    <name evidence="2" type="ORF">CINCED_3A020466</name>
</gene>
<evidence type="ECO:0000313" key="3">
    <source>
        <dbReference type="Proteomes" id="UP000325440"/>
    </source>
</evidence>
<dbReference type="EMBL" id="CABPRJ010001015">
    <property type="protein sequence ID" value="VVC34793.1"/>
    <property type="molecule type" value="Genomic_DNA"/>
</dbReference>
<feature type="region of interest" description="Disordered" evidence="1">
    <location>
        <begin position="1"/>
        <end position="26"/>
    </location>
</feature>
<keyword evidence="3" id="KW-1185">Reference proteome</keyword>
<name>A0A5E4MVC5_9HEMI</name>
<dbReference type="Proteomes" id="UP000325440">
    <property type="component" value="Unassembled WGS sequence"/>
</dbReference>
<evidence type="ECO:0000313" key="2">
    <source>
        <dbReference type="EMBL" id="VVC34793.1"/>
    </source>
</evidence>
<organism evidence="2 3">
    <name type="scientific">Cinara cedri</name>
    <dbReference type="NCBI Taxonomy" id="506608"/>
    <lineage>
        <taxon>Eukaryota</taxon>
        <taxon>Metazoa</taxon>
        <taxon>Ecdysozoa</taxon>
        <taxon>Arthropoda</taxon>
        <taxon>Hexapoda</taxon>
        <taxon>Insecta</taxon>
        <taxon>Pterygota</taxon>
        <taxon>Neoptera</taxon>
        <taxon>Paraneoptera</taxon>
        <taxon>Hemiptera</taxon>
        <taxon>Sternorrhyncha</taxon>
        <taxon>Aphidomorpha</taxon>
        <taxon>Aphidoidea</taxon>
        <taxon>Aphididae</taxon>
        <taxon>Lachninae</taxon>
        <taxon>Cinara</taxon>
    </lineage>
</organism>
<evidence type="ECO:0000256" key="1">
    <source>
        <dbReference type="SAM" id="MobiDB-lite"/>
    </source>
</evidence>
<feature type="region of interest" description="Disordered" evidence="1">
    <location>
        <begin position="53"/>
        <end position="73"/>
    </location>
</feature>
<accession>A0A5E4MVC5</accession>
<proteinExistence type="predicted"/>